<feature type="domain" description="ABC-2 type transporter transmembrane" evidence="6">
    <location>
        <begin position="22"/>
        <end position="308"/>
    </location>
</feature>
<keyword evidence="8" id="KW-1185">Reference proteome</keyword>
<evidence type="ECO:0000256" key="1">
    <source>
        <dbReference type="ARBA" id="ARBA00004141"/>
    </source>
</evidence>
<proteinExistence type="predicted"/>
<evidence type="ECO:0000259" key="6">
    <source>
        <dbReference type="Pfam" id="PF12698"/>
    </source>
</evidence>
<name>A0A1I6GIP7_9EURY</name>
<feature type="transmembrane region" description="Helical" evidence="5">
    <location>
        <begin position="284"/>
        <end position="302"/>
    </location>
</feature>
<keyword evidence="2 5" id="KW-0812">Transmembrane</keyword>
<feature type="transmembrane region" description="Helical" evidence="5">
    <location>
        <begin position="21"/>
        <end position="47"/>
    </location>
</feature>
<reference evidence="8" key="1">
    <citation type="submission" date="2016-10" db="EMBL/GenBank/DDBJ databases">
        <authorList>
            <person name="Varghese N."/>
            <person name="Submissions S."/>
        </authorList>
    </citation>
    <scope>NUCLEOTIDE SEQUENCE [LARGE SCALE GENOMIC DNA]</scope>
    <source>
        <strain evidence="8">CGMCC 1.8711</strain>
    </source>
</reference>
<keyword evidence="4 5" id="KW-0472">Membrane</keyword>
<feature type="transmembrane region" description="Helical" evidence="5">
    <location>
        <begin position="322"/>
        <end position="340"/>
    </location>
</feature>
<dbReference type="RefSeq" id="WP_089877652.1">
    <property type="nucleotide sequence ID" value="NZ_FOYS01000002.1"/>
</dbReference>
<dbReference type="InterPro" id="IPR013525">
    <property type="entry name" value="ABC2_TM"/>
</dbReference>
<dbReference type="PANTHER" id="PTHR43471">
    <property type="entry name" value="ABC TRANSPORTER PERMEASE"/>
    <property type="match status" value="1"/>
</dbReference>
<comment type="subcellular location">
    <subcellularLocation>
        <location evidence="1">Membrane</location>
        <topology evidence="1">Multi-pass membrane protein</topology>
    </subcellularLocation>
</comment>
<evidence type="ECO:0000313" key="7">
    <source>
        <dbReference type="EMBL" id="SFR42019.1"/>
    </source>
</evidence>
<protein>
    <submittedName>
        <fullName evidence="7">ABC-type Na+ efflux pump, permease component</fullName>
    </submittedName>
</protein>
<dbReference type="Proteomes" id="UP000243250">
    <property type="component" value="Unassembled WGS sequence"/>
</dbReference>
<dbReference type="GO" id="GO:0140359">
    <property type="term" value="F:ABC-type transporter activity"/>
    <property type="evidence" value="ECO:0007669"/>
    <property type="project" value="InterPro"/>
</dbReference>
<feature type="transmembrane region" description="Helical" evidence="5">
    <location>
        <begin position="225"/>
        <end position="242"/>
    </location>
</feature>
<evidence type="ECO:0000313" key="8">
    <source>
        <dbReference type="Proteomes" id="UP000243250"/>
    </source>
</evidence>
<keyword evidence="3 5" id="KW-1133">Transmembrane helix</keyword>
<evidence type="ECO:0000256" key="5">
    <source>
        <dbReference type="SAM" id="Phobius"/>
    </source>
</evidence>
<dbReference type="EMBL" id="FOYS01000002">
    <property type="protein sequence ID" value="SFR42019.1"/>
    <property type="molecule type" value="Genomic_DNA"/>
</dbReference>
<evidence type="ECO:0000256" key="4">
    <source>
        <dbReference type="ARBA" id="ARBA00023136"/>
    </source>
</evidence>
<dbReference type="STRING" id="555875.SAMN04488124_1098"/>
<feature type="transmembrane region" description="Helical" evidence="5">
    <location>
        <begin position="170"/>
        <end position="195"/>
    </location>
</feature>
<evidence type="ECO:0000256" key="2">
    <source>
        <dbReference type="ARBA" id="ARBA00022692"/>
    </source>
</evidence>
<organism evidence="7 8">
    <name type="scientific">Halogeometricum limi</name>
    <dbReference type="NCBI Taxonomy" id="555875"/>
    <lineage>
        <taxon>Archaea</taxon>
        <taxon>Methanobacteriati</taxon>
        <taxon>Methanobacteriota</taxon>
        <taxon>Stenosarchaea group</taxon>
        <taxon>Halobacteria</taxon>
        <taxon>Halobacteriales</taxon>
        <taxon>Haloferacaceae</taxon>
        <taxon>Halogeometricum</taxon>
    </lineage>
</organism>
<evidence type="ECO:0000256" key="3">
    <source>
        <dbReference type="ARBA" id="ARBA00022989"/>
    </source>
</evidence>
<dbReference type="GO" id="GO:0016020">
    <property type="term" value="C:membrane"/>
    <property type="evidence" value="ECO:0007669"/>
    <property type="project" value="UniProtKB-SubCell"/>
</dbReference>
<dbReference type="AlphaFoldDB" id="A0A1I6GIP7"/>
<gene>
    <name evidence="7" type="ORF">SAMN04488124_1098</name>
</gene>
<dbReference type="OrthoDB" id="51659at2157"/>
<dbReference type="Pfam" id="PF12698">
    <property type="entry name" value="ABC2_membrane_3"/>
    <property type="match status" value="1"/>
</dbReference>
<feature type="transmembrane region" description="Helical" evidence="5">
    <location>
        <begin position="254"/>
        <end position="277"/>
    </location>
</feature>
<accession>A0A1I6GIP7</accession>
<sequence length="352" mass="37241">MADPRLTIAKRELSSLSREKTIVLILVLQLFVAAFSSFLVVGLVSLYDPGQTASYEVDVAIAGDATDELVAAANEVTGVDPHVYPDEATATSAFERPTQTGIDAVLVGESRDGRVYVSAAVPDSNVQTTVVVVQLREVLQHLERAEREDRSAWLETRPVDVPPETSSSPYYGFTYTVLVPLLCFLPVFISGSLTVDALSEERERGTLELLRVAPVSLREIVDGKLLAAVVLAPAQAALWMTLLSLDGTRIANPVSVVVLVGALSLLVCSLAATVALVSPERRTAQFLYSVGVLFVFGGTTLVPNNPVNTVARLAIGSTDATAAFVVAAYAVVGVGVYVALRSLVGDVDANAL</sequence>